<feature type="compositionally biased region" description="Basic and acidic residues" evidence="1">
    <location>
        <begin position="484"/>
        <end position="494"/>
    </location>
</feature>
<dbReference type="PRINTS" id="PR00625">
    <property type="entry name" value="JDOMAIN"/>
</dbReference>
<accession>G0U403</accession>
<dbReference type="AlphaFoldDB" id="G0U403"/>
<sequence length="572" mass="65248">MQDAKPIQYPSSVLLAYDDRMRQFVDAGVLHDWDEALRDWRAQKNAQIAFEKQRCMFHSTVPGAENRPVNFSNEEFFHLTRQLEDINASLVGPAAPSIPDGSGDVSPPDTQCDLFTLDQTMYTDALNTEQLEACQRGEEMYKRGKYEEAADAFSSVIDTCLPRVLNVAMLSNRAACYLRASNYKLSYRDSIRSCEMDSRYTLGVRRALRSQICRGECAEAKKLISKYSASCKCPFSEELEQISLYESYSALLEANDHTMALKHLNTLLDRVPCASFEALKTQLLAVEGGNQEALRHVEQSLISYPSYPELLYWRAQLRFLECASVDELVSISVLFSVVVSQDYAARFRHAKQRVEQCIDMYRVISSAYESKEWLRVINLGSSAVQKLFLGDQLRAVVLAKRARALYHMKRFYECMDDISIALRATSKRNERAELLLLRALSEENVSRWSDALRSVELSIHENRTTEALEVRKRIMGRTANSRQRRQDKEGDKNTWKGSARPNVPHSVAEHYECLALPPGAGAERIKKSYRALAMKWHPDRWCGAQPQLQKEAEEMFKKVKTAYDELMATTGV</sequence>
<dbReference type="EMBL" id="HE573026">
    <property type="protein sequence ID" value="CCC52165.1"/>
    <property type="molecule type" value="Genomic_DNA"/>
</dbReference>
<dbReference type="VEuPathDB" id="TriTrypDB:TvY486_1012080"/>
<dbReference type="CDD" id="cd06257">
    <property type="entry name" value="DnaJ"/>
    <property type="match status" value="1"/>
</dbReference>
<proteinExistence type="predicted"/>
<dbReference type="SMART" id="SM00271">
    <property type="entry name" value="DnaJ"/>
    <property type="match status" value="1"/>
</dbReference>
<evidence type="ECO:0000259" key="2">
    <source>
        <dbReference type="PROSITE" id="PS50076"/>
    </source>
</evidence>
<dbReference type="PANTHER" id="PTHR44200:SF3">
    <property type="entry name" value="PROTEIN DNAJ, PUTATIVE-RELATED"/>
    <property type="match status" value="1"/>
</dbReference>
<dbReference type="SUPFAM" id="SSF46565">
    <property type="entry name" value="Chaperone J-domain"/>
    <property type="match status" value="1"/>
</dbReference>
<feature type="domain" description="J" evidence="2">
    <location>
        <begin position="509"/>
        <end position="571"/>
    </location>
</feature>
<feature type="region of interest" description="Disordered" evidence="1">
    <location>
        <begin position="474"/>
        <end position="502"/>
    </location>
</feature>
<dbReference type="SUPFAM" id="SSF48452">
    <property type="entry name" value="TPR-like"/>
    <property type="match status" value="2"/>
</dbReference>
<name>G0U403_TRYVY</name>
<dbReference type="OMA" id="EEWNAAC"/>
<dbReference type="Gene3D" id="1.25.40.10">
    <property type="entry name" value="Tetratricopeptide repeat domain"/>
    <property type="match status" value="1"/>
</dbReference>
<reference evidence="3" key="1">
    <citation type="journal article" date="2012" name="Proc. Natl. Acad. Sci. U.S.A.">
        <title>Antigenic diversity is generated by distinct evolutionary mechanisms in African trypanosome species.</title>
        <authorList>
            <person name="Jackson A.P."/>
            <person name="Berry A."/>
            <person name="Aslett M."/>
            <person name="Allison H.C."/>
            <person name="Burton P."/>
            <person name="Vavrova-Anderson J."/>
            <person name="Brown R."/>
            <person name="Browne H."/>
            <person name="Corton N."/>
            <person name="Hauser H."/>
            <person name="Gamble J."/>
            <person name="Gilderthorp R."/>
            <person name="Marcello L."/>
            <person name="McQuillan J."/>
            <person name="Otto T.D."/>
            <person name="Quail M.A."/>
            <person name="Sanders M.J."/>
            <person name="van Tonder A."/>
            <person name="Ginger M.L."/>
            <person name="Field M.C."/>
            <person name="Barry J.D."/>
            <person name="Hertz-Fowler C."/>
            <person name="Berriman M."/>
        </authorList>
    </citation>
    <scope>NUCLEOTIDE SEQUENCE</scope>
    <source>
        <strain evidence="3">Y486</strain>
    </source>
</reference>
<organism evidence="3">
    <name type="scientific">Trypanosoma vivax (strain Y486)</name>
    <dbReference type="NCBI Taxonomy" id="1055687"/>
    <lineage>
        <taxon>Eukaryota</taxon>
        <taxon>Discoba</taxon>
        <taxon>Euglenozoa</taxon>
        <taxon>Kinetoplastea</taxon>
        <taxon>Metakinetoplastina</taxon>
        <taxon>Trypanosomatida</taxon>
        <taxon>Trypanosomatidae</taxon>
        <taxon>Trypanosoma</taxon>
        <taxon>Duttonella</taxon>
    </lineage>
</organism>
<gene>
    <name evidence="3" type="ORF">TVY486_1012080</name>
</gene>
<evidence type="ECO:0000256" key="1">
    <source>
        <dbReference type="SAM" id="MobiDB-lite"/>
    </source>
</evidence>
<protein>
    <submittedName>
        <fullName evidence="3">Putative chaperone protein DNAj</fullName>
    </submittedName>
</protein>
<dbReference type="Pfam" id="PF00226">
    <property type="entry name" value="DnaJ"/>
    <property type="match status" value="1"/>
</dbReference>
<dbReference type="InterPro" id="IPR001623">
    <property type="entry name" value="DnaJ_domain"/>
</dbReference>
<evidence type="ECO:0000313" key="3">
    <source>
        <dbReference type="EMBL" id="CCC52165.1"/>
    </source>
</evidence>
<dbReference type="InterPro" id="IPR052758">
    <property type="entry name" value="SRC_co-chaperone"/>
</dbReference>
<dbReference type="PANTHER" id="PTHR44200">
    <property type="entry name" value="DNAJ HOMOLOG SUBFAMILY C MEMBER 7"/>
    <property type="match status" value="1"/>
</dbReference>
<dbReference type="Gene3D" id="1.10.287.110">
    <property type="entry name" value="DnaJ domain"/>
    <property type="match status" value="1"/>
</dbReference>
<dbReference type="PROSITE" id="PS50076">
    <property type="entry name" value="DNAJ_2"/>
    <property type="match status" value="1"/>
</dbReference>
<dbReference type="InterPro" id="IPR036869">
    <property type="entry name" value="J_dom_sf"/>
</dbReference>
<dbReference type="InterPro" id="IPR011990">
    <property type="entry name" value="TPR-like_helical_dom_sf"/>
</dbReference>